<organism evidence="2 3">
    <name type="scientific">Undibacterium luofuense</name>
    <dbReference type="NCBI Taxonomy" id="2828733"/>
    <lineage>
        <taxon>Bacteria</taxon>
        <taxon>Pseudomonadati</taxon>
        <taxon>Pseudomonadota</taxon>
        <taxon>Betaproteobacteria</taxon>
        <taxon>Burkholderiales</taxon>
        <taxon>Oxalobacteraceae</taxon>
        <taxon>Undibacterium</taxon>
    </lineage>
</organism>
<name>A0A941I524_9BURK</name>
<dbReference type="RefSeq" id="WP_212686470.1">
    <property type="nucleotide sequence ID" value="NZ_JAGSPN010000001.1"/>
</dbReference>
<sequence>MDLYIEHLTRYRYSQAFSYSIQQLRLTPRQEQFQQVRQWSVQTQGRQNAFRDAYQNPSHLLTMTSWHDDISIIARGTVSTSTPPQGRVSDGTGLSPLIFINETRLTCADDAIRALAASCRPPQHFRTEHALQLAKAIEAAVSYQPGSTEVSSTAAEVLQQGQGVCQDHTHVYLACCHALEIPARYVSGYLDPETGETAQTHAWVDVWVEDHDYAGWISLDVTHTRLMNSSYCRLAIGRDYDSASPVRGVRRGGGSEQLEVQVSVAHFDGQ</sequence>
<dbReference type="InterPro" id="IPR013589">
    <property type="entry name" value="Bac_transglu_N"/>
</dbReference>
<protein>
    <submittedName>
        <fullName evidence="2">Transglutaminase family protein</fullName>
    </submittedName>
</protein>
<dbReference type="PANTHER" id="PTHR33490:SF6">
    <property type="entry name" value="SLL1049 PROTEIN"/>
    <property type="match status" value="1"/>
</dbReference>
<accession>A0A941I524</accession>
<dbReference type="AlphaFoldDB" id="A0A941I524"/>
<dbReference type="InterPro" id="IPR002931">
    <property type="entry name" value="Transglutaminase-like"/>
</dbReference>
<comment type="caution">
    <text evidence="2">The sequence shown here is derived from an EMBL/GenBank/DDBJ whole genome shotgun (WGS) entry which is preliminary data.</text>
</comment>
<evidence type="ECO:0000313" key="3">
    <source>
        <dbReference type="Proteomes" id="UP000680067"/>
    </source>
</evidence>
<dbReference type="EMBL" id="JAGSPN010000001">
    <property type="protein sequence ID" value="MBR7781136.1"/>
    <property type="molecule type" value="Genomic_DNA"/>
</dbReference>
<keyword evidence="3" id="KW-1185">Reference proteome</keyword>
<evidence type="ECO:0000313" key="2">
    <source>
        <dbReference type="EMBL" id="MBR7781136.1"/>
    </source>
</evidence>
<proteinExistence type="predicted"/>
<evidence type="ECO:0000259" key="1">
    <source>
        <dbReference type="SMART" id="SM00460"/>
    </source>
</evidence>
<dbReference type="InterPro" id="IPR038765">
    <property type="entry name" value="Papain-like_cys_pep_sf"/>
</dbReference>
<dbReference type="Gene3D" id="3.10.620.30">
    <property type="match status" value="1"/>
</dbReference>
<dbReference type="SMART" id="SM00460">
    <property type="entry name" value="TGc"/>
    <property type="match status" value="1"/>
</dbReference>
<gene>
    <name evidence="2" type="ORF">KDM89_03190</name>
</gene>
<dbReference type="Pfam" id="PF08379">
    <property type="entry name" value="Bact_transglu_N"/>
    <property type="match status" value="1"/>
</dbReference>
<dbReference type="Pfam" id="PF01841">
    <property type="entry name" value="Transglut_core"/>
    <property type="match status" value="1"/>
</dbReference>
<dbReference type="PANTHER" id="PTHR33490">
    <property type="entry name" value="BLR5614 PROTEIN-RELATED"/>
    <property type="match status" value="1"/>
</dbReference>
<feature type="domain" description="Transglutaminase-like" evidence="1">
    <location>
        <begin position="157"/>
        <end position="223"/>
    </location>
</feature>
<reference evidence="2" key="1">
    <citation type="submission" date="2021-04" db="EMBL/GenBank/DDBJ databases">
        <title>novel species isolated from subtropical streams in China.</title>
        <authorList>
            <person name="Lu H."/>
        </authorList>
    </citation>
    <scope>NUCLEOTIDE SEQUENCE</scope>
    <source>
        <strain evidence="2">LFS511W</strain>
    </source>
</reference>
<dbReference type="Proteomes" id="UP000680067">
    <property type="component" value="Unassembled WGS sequence"/>
</dbReference>
<dbReference type="SUPFAM" id="SSF54001">
    <property type="entry name" value="Cysteine proteinases"/>
    <property type="match status" value="1"/>
</dbReference>